<dbReference type="RefSeq" id="WP_083909990.1">
    <property type="nucleotide sequence ID" value="NZ_VIRB01000051.1"/>
</dbReference>
<organism evidence="4 5">
    <name type="scientific">Schaedlerella arabinosiphila</name>
    <dbReference type="NCBI Taxonomy" id="2044587"/>
    <lineage>
        <taxon>Bacteria</taxon>
        <taxon>Bacillati</taxon>
        <taxon>Bacillota</taxon>
        <taxon>Clostridia</taxon>
        <taxon>Lachnospirales</taxon>
        <taxon>Lachnospiraceae</taxon>
        <taxon>Schaedlerella</taxon>
    </lineage>
</organism>
<keyword evidence="1" id="KW-0328">Glycosyltransferase</keyword>
<dbReference type="InterPro" id="IPR001173">
    <property type="entry name" value="Glyco_trans_2-like"/>
</dbReference>
<dbReference type="Proteomes" id="UP000474104">
    <property type="component" value="Unassembled WGS sequence"/>
</dbReference>
<gene>
    <name evidence="4" type="ORF">FMM80_08080</name>
</gene>
<evidence type="ECO:0000313" key="4">
    <source>
        <dbReference type="EMBL" id="NDO68638.1"/>
    </source>
</evidence>
<evidence type="ECO:0000313" key="5">
    <source>
        <dbReference type="Proteomes" id="UP000474104"/>
    </source>
</evidence>
<keyword evidence="2" id="KW-0808">Transferase</keyword>
<dbReference type="SUPFAM" id="SSF53335">
    <property type="entry name" value="S-adenosyl-L-methionine-dependent methyltransferases"/>
    <property type="match status" value="1"/>
</dbReference>
<dbReference type="AlphaFoldDB" id="A0A9X5C6T6"/>
<feature type="domain" description="Glycosyltransferase 2-like" evidence="3">
    <location>
        <begin position="10"/>
        <end position="144"/>
    </location>
</feature>
<dbReference type="PANTHER" id="PTHR22916">
    <property type="entry name" value="GLYCOSYLTRANSFERASE"/>
    <property type="match status" value="1"/>
</dbReference>
<dbReference type="Pfam" id="PF00535">
    <property type="entry name" value="Glycos_transf_2"/>
    <property type="match status" value="1"/>
</dbReference>
<dbReference type="GO" id="GO:0016757">
    <property type="term" value="F:glycosyltransferase activity"/>
    <property type="evidence" value="ECO:0007669"/>
    <property type="project" value="UniProtKB-KW"/>
</dbReference>
<dbReference type="InterPro" id="IPR029063">
    <property type="entry name" value="SAM-dependent_MTases_sf"/>
</dbReference>
<evidence type="ECO:0000259" key="3">
    <source>
        <dbReference type="Pfam" id="PF00535"/>
    </source>
</evidence>
<name>A0A9X5C6T6_9FIRM</name>
<dbReference type="CDD" id="cd00761">
    <property type="entry name" value="Glyco_tranf_GTA_type"/>
    <property type="match status" value="1"/>
</dbReference>
<reference evidence="4 5" key="1">
    <citation type="submission" date="2019-07" db="EMBL/GenBank/DDBJ databases">
        <title>Draft genome sequences of 15 bacterial species constituting the stable defined intestinal microbiota of the GM15 gnotobiotic mouse model.</title>
        <authorList>
            <person name="Elie C."/>
            <person name="Mathieu A."/>
            <person name="Saliou A."/>
            <person name="Darnaud M."/>
            <person name="Leulier F."/>
            <person name="Tamellini A."/>
        </authorList>
    </citation>
    <scope>NUCLEOTIDE SEQUENCE [LARGE SCALE GENOMIC DNA]</scope>
    <source>
        <strain evidence="5">ASF 502</strain>
    </source>
</reference>
<dbReference type="EMBL" id="VIRB01000051">
    <property type="protein sequence ID" value="NDO68638.1"/>
    <property type="molecule type" value="Genomic_DNA"/>
</dbReference>
<dbReference type="InterPro" id="IPR029044">
    <property type="entry name" value="Nucleotide-diphossugar_trans"/>
</dbReference>
<dbReference type="Gene3D" id="3.90.550.10">
    <property type="entry name" value="Spore Coat Polysaccharide Biosynthesis Protein SpsA, Chain A"/>
    <property type="match status" value="1"/>
</dbReference>
<protein>
    <submittedName>
        <fullName evidence="4">Glycosyltransferase</fullName>
    </submittedName>
</protein>
<proteinExistence type="predicted"/>
<dbReference type="SUPFAM" id="SSF53448">
    <property type="entry name" value="Nucleotide-diphospho-sugar transferases"/>
    <property type="match status" value="1"/>
</dbReference>
<dbReference type="PANTHER" id="PTHR22916:SF51">
    <property type="entry name" value="GLYCOSYLTRANSFERASE EPSH-RELATED"/>
    <property type="match status" value="1"/>
</dbReference>
<comment type="caution">
    <text evidence="4">The sequence shown here is derived from an EMBL/GenBank/DDBJ whole genome shotgun (WGS) entry which is preliminary data.</text>
</comment>
<evidence type="ECO:0000256" key="2">
    <source>
        <dbReference type="ARBA" id="ARBA00022679"/>
    </source>
</evidence>
<sequence length="467" mass="53937">MNGGLMPKVSIIMPSLNVEPYITECMESVIHQTLQDLEILCVDAGSTDGTWEILEEYAKCDSRIRLIRSPQKSYGYQMNLGIREAVGEYIGIVETDDFILPEMYQELYTYAKEKDAEFVKSDFDVFTTFPDGERLFLKYSLEKYSSARYYTVFTSEDYFNSKCTIDVFAWNGIYKKAFLKENCIEFQETPGASFQDCGFRYQVALNARRGFFLDRSFYCYRRDNTNSSTYNSKCVLFNLAECKNLIHIAKQTGKTEKKQIEFLAREIAVIAHRPYIELLAWGQPAEGTKEALNEFRSILKDFIRQGILNQLSVAADDWLAIRMFVDDPEFYDYYARLKAETAAEKVKLFLKSIADFNYIFLFGSGYVGSCAYCLLRSNGIQNITAFCDNDKNKWGHTHMGRMVISPEDAAKQYPDAYFIIANAAHSDDIQRQLYEYGIDKKQITTYNLSTFPMDCTNMIMRLSRMAE</sequence>
<dbReference type="Gene3D" id="3.40.50.720">
    <property type="entry name" value="NAD(P)-binding Rossmann-like Domain"/>
    <property type="match status" value="1"/>
</dbReference>
<accession>A0A9X5C6T6</accession>
<evidence type="ECO:0000256" key="1">
    <source>
        <dbReference type="ARBA" id="ARBA00022676"/>
    </source>
</evidence>